<evidence type="ECO:0000256" key="6">
    <source>
        <dbReference type="ARBA" id="ARBA00022989"/>
    </source>
</evidence>
<dbReference type="eggNOG" id="COG1459">
    <property type="taxonomic scope" value="Bacteria"/>
</dbReference>
<dbReference type="PATRIC" id="fig|1262449.3.peg.1719"/>
<evidence type="ECO:0000313" key="12">
    <source>
        <dbReference type="Proteomes" id="UP000028042"/>
    </source>
</evidence>
<dbReference type="PRINTS" id="PR00812">
    <property type="entry name" value="BCTERIALGSPF"/>
</dbReference>
<feature type="domain" description="Type II secretion system protein GspF" evidence="9">
    <location>
        <begin position="268"/>
        <end position="390"/>
    </location>
</feature>
<dbReference type="InterPro" id="IPR003004">
    <property type="entry name" value="GspF/PilC"/>
</dbReference>
<dbReference type="Proteomes" id="UP000030905">
    <property type="component" value="Chromosome"/>
</dbReference>
<dbReference type="AlphaFoldDB" id="A0A0H3J9T0"/>
<evidence type="ECO:0000313" key="10">
    <source>
        <dbReference type="EMBL" id="AJA51938.1"/>
    </source>
</evidence>
<dbReference type="Pfam" id="PF00482">
    <property type="entry name" value="T2SSF"/>
    <property type="match status" value="2"/>
</dbReference>
<reference evidence="10 13" key="1">
    <citation type="journal article" date="2015" name="Genome Announc.">
        <title>Complete Genome Sequence of the Nitrogen-Fixing and Solvent-Producing Clostridium pasteurianum DSM 525.</title>
        <authorList>
            <person name="Poehlein A."/>
            <person name="Grosse-Honebrink A."/>
            <person name="Zhang Y."/>
            <person name="Minton N.P."/>
            <person name="Daniel R."/>
        </authorList>
    </citation>
    <scope>NUCLEOTIDE SEQUENCE [LARGE SCALE GENOMIC DNA]</scope>
    <source>
        <strain evidence="10">DSM 525</strain>
        <strain evidence="13">DSM 525 / ATCC 6013</strain>
    </source>
</reference>
<dbReference type="EMBL" id="JPGY02000001">
    <property type="protein sequence ID" value="KRU12053.1"/>
    <property type="molecule type" value="Genomic_DNA"/>
</dbReference>
<accession>A0A0H3J9T0</accession>
<organism evidence="10 13">
    <name type="scientific">Clostridium pasteurianum DSM 525 = ATCC 6013</name>
    <dbReference type="NCBI Taxonomy" id="1262449"/>
    <lineage>
        <taxon>Bacteria</taxon>
        <taxon>Bacillati</taxon>
        <taxon>Bacillota</taxon>
        <taxon>Clostridia</taxon>
        <taxon>Eubacteriales</taxon>
        <taxon>Clostridiaceae</taxon>
        <taxon>Clostridium</taxon>
    </lineage>
</organism>
<dbReference type="KEGG" id="cpat:CLPA_c18800"/>
<dbReference type="Gene3D" id="1.20.81.30">
    <property type="entry name" value="Type II secretion system (T2SS), domain F"/>
    <property type="match status" value="2"/>
</dbReference>
<dbReference type="InterPro" id="IPR042094">
    <property type="entry name" value="T2SS_GspF_sf"/>
</dbReference>
<evidence type="ECO:0000256" key="2">
    <source>
        <dbReference type="ARBA" id="ARBA00005745"/>
    </source>
</evidence>
<dbReference type="GO" id="GO:0005886">
    <property type="term" value="C:plasma membrane"/>
    <property type="evidence" value="ECO:0007669"/>
    <property type="project" value="UniProtKB-SubCell"/>
</dbReference>
<evidence type="ECO:0000256" key="8">
    <source>
        <dbReference type="SAM" id="Phobius"/>
    </source>
</evidence>
<feature type="domain" description="Type II secretion system protein GspF" evidence="9">
    <location>
        <begin position="65"/>
        <end position="182"/>
    </location>
</feature>
<reference evidence="11 12" key="3">
    <citation type="journal article" name="Genome Announc.">
        <title>Improved Draft Genome Sequence of Clostridium pasteurianum Strain ATCC 6013 (DSM 525) Using a Hybrid Next-Generation Sequencing Approach.</title>
        <authorList>
            <person name="Pyne M.E."/>
            <person name="Utturkar S."/>
            <person name="Brown S.D."/>
            <person name="Moo-Young M."/>
            <person name="Chung D.A."/>
            <person name="Chou C.P."/>
        </authorList>
    </citation>
    <scope>NUCLEOTIDE SEQUENCE [LARGE SCALE GENOMIC DNA]</scope>
    <source>
        <strain evidence="11 12">ATCC 6013</strain>
    </source>
</reference>
<reference evidence="11" key="2">
    <citation type="submission" date="2015-10" db="EMBL/GenBank/DDBJ databases">
        <title>Improved Draft Genome Sequence of Clostridium pasteurianum Strain ATCC 6013 (DSM 525) Using a Hybrid Next-Generation Sequencing Approach.</title>
        <authorList>
            <person name="Pyne M.E."/>
            <person name="Utturkar S.M."/>
            <person name="Brown S.D."/>
            <person name="Moo-Young M."/>
            <person name="Chung D.A."/>
            <person name="Chou P.C."/>
        </authorList>
    </citation>
    <scope>NUCLEOTIDE SEQUENCE</scope>
    <source>
        <strain evidence="11">ATCC 6013</strain>
    </source>
</reference>
<keyword evidence="13" id="KW-1185">Reference proteome</keyword>
<comment type="similarity">
    <text evidence="2">Belongs to the GSP F family.</text>
</comment>
<gene>
    <name evidence="10" type="primary">tapC</name>
    <name evidence="10" type="ORF">CLPA_c18800</name>
    <name evidence="11" type="ORF">CP6013_01300</name>
</gene>
<proteinExistence type="inferred from homology"/>
<keyword evidence="5 8" id="KW-0812">Transmembrane</keyword>
<feature type="transmembrane region" description="Helical" evidence="8">
    <location>
        <begin position="371"/>
        <end position="392"/>
    </location>
</feature>
<evidence type="ECO:0000256" key="4">
    <source>
        <dbReference type="ARBA" id="ARBA00022519"/>
    </source>
</evidence>
<protein>
    <submittedName>
        <fullName evidence="11">Type II secretion system F domain-containing protein</fullName>
    </submittedName>
    <submittedName>
        <fullName evidence="10">Type IV pilus assembly protein TapC</fullName>
    </submittedName>
</protein>
<dbReference type="EMBL" id="CP009268">
    <property type="protein sequence ID" value="AJA51938.1"/>
    <property type="molecule type" value="Genomic_DNA"/>
</dbReference>
<dbReference type="Proteomes" id="UP000028042">
    <property type="component" value="Unassembled WGS sequence"/>
</dbReference>
<dbReference type="FunFam" id="1.20.81.30:FF:000001">
    <property type="entry name" value="Type II secretion system protein F"/>
    <property type="match status" value="1"/>
</dbReference>
<keyword evidence="6 8" id="KW-1133">Transmembrane helix</keyword>
<comment type="subcellular location">
    <subcellularLocation>
        <location evidence="1">Cell inner membrane</location>
        <topology evidence="1">Multi-pass membrane protein</topology>
    </subcellularLocation>
</comment>
<feature type="transmembrane region" description="Helical" evidence="8">
    <location>
        <begin position="207"/>
        <end position="234"/>
    </location>
</feature>
<feature type="transmembrane region" description="Helical" evidence="8">
    <location>
        <begin position="165"/>
        <end position="187"/>
    </location>
</feature>
<keyword evidence="3" id="KW-1003">Cell membrane</keyword>
<evidence type="ECO:0000256" key="3">
    <source>
        <dbReference type="ARBA" id="ARBA00022475"/>
    </source>
</evidence>
<evidence type="ECO:0000256" key="7">
    <source>
        <dbReference type="ARBA" id="ARBA00023136"/>
    </source>
</evidence>
<evidence type="ECO:0000256" key="1">
    <source>
        <dbReference type="ARBA" id="ARBA00004429"/>
    </source>
</evidence>
<sequence>MELFKFKAVNNSGKDFKGIDYYKSEEDLSHKLRERGFFLIKCKKINHSIYLKYFSKISFKDISVFSRQLSAMLSAGFNISEALSIFSEESYSKALKKNIKSIKKDLEKGNSFYDSISKYKNSYPNFYIEMINLGEQSGNLDIILKSMSKYYLKEFKIKRSFKSAMVYPAILLITSISIFFYLEINIIPMFRDTFKGLGQDLPMYSMILMNFSKFIIENTAAILIMIIFIIFLMYKSFNLKRIKINIDKIKISAPLMGSFYKKIIASRFTRCFSIMQKSGIDLMNSIDIVSRVVDNSYAEGELKKILTDIRKGESIAESVNKLDIFPKFTISMISLGEQSGNLEDMMLLAADIYEDDIEDILSKIISAVEPAMIIILSLIVGTVVISVMMPMLKIMQSV</sequence>
<name>A0A0H3J9T0_CLOPA</name>
<evidence type="ECO:0000259" key="9">
    <source>
        <dbReference type="Pfam" id="PF00482"/>
    </source>
</evidence>
<dbReference type="PANTHER" id="PTHR30012:SF0">
    <property type="entry name" value="TYPE II SECRETION SYSTEM PROTEIN F-RELATED"/>
    <property type="match status" value="1"/>
</dbReference>
<dbReference type="GeneID" id="93074038"/>
<evidence type="ECO:0000256" key="5">
    <source>
        <dbReference type="ARBA" id="ARBA00022692"/>
    </source>
</evidence>
<evidence type="ECO:0000313" key="13">
    <source>
        <dbReference type="Proteomes" id="UP000030905"/>
    </source>
</evidence>
<keyword evidence="4" id="KW-0997">Cell inner membrane</keyword>
<dbReference type="RefSeq" id="WP_003444121.1">
    <property type="nucleotide sequence ID" value="NZ_ANZB01000004.1"/>
</dbReference>
<dbReference type="KEGG" id="cpae:CPAST_c18800"/>
<dbReference type="PANTHER" id="PTHR30012">
    <property type="entry name" value="GENERAL SECRETION PATHWAY PROTEIN"/>
    <property type="match status" value="1"/>
</dbReference>
<evidence type="ECO:0000313" key="11">
    <source>
        <dbReference type="EMBL" id="KRU12053.1"/>
    </source>
</evidence>
<dbReference type="InterPro" id="IPR018076">
    <property type="entry name" value="T2SS_GspF_dom"/>
</dbReference>
<keyword evidence="7 8" id="KW-0472">Membrane</keyword>